<dbReference type="Gene3D" id="3.40.210.20">
    <property type="entry name" value="MvaI/BcnI restriction endonuclease, catalytic domain"/>
    <property type="match status" value="1"/>
</dbReference>
<evidence type="ECO:0000313" key="3">
    <source>
        <dbReference type="Proteomes" id="UP000824247"/>
    </source>
</evidence>
<reference evidence="2" key="1">
    <citation type="journal article" date="2021" name="PeerJ">
        <title>Extensive microbial diversity within the chicken gut microbiome revealed by metagenomics and culture.</title>
        <authorList>
            <person name="Gilroy R."/>
            <person name="Ravi A."/>
            <person name="Getino M."/>
            <person name="Pursley I."/>
            <person name="Horton D.L."/>
            <person name="Alikhan N.F."/>
            <person name="Baker D."/>
            <person name="Gharbi K."/>
            <person name="Hall N."/>
            <person name="Watson M."/>
            <person name="Adriaenssens E.M."/>
            <person name="Foster-Nyarko E."/>
            <person name="Jarju S."/>
            <person name="Secka A."/>
            <person name="Antonio M."/>
            <person name="Oren A."/>
            <person name="Chaudhuri R.R."/>
            <person name="La Ragione R."/>
            <person name="Hildebrand F."/>
            <person name="Pallen M.J."/>
        </authorList>
    </citation>
    <scope>NUCLEOTIDE SEQUENCE</scope>
    <source>
        <strain evidence="2">A5-1222</strain>
    </source>
</reference>
<evidence type="ECO:0000313" key="2">
    <source>
        <dbReference type="EMBL" id="MBU3830812.1"/>
    </source>
</evidence>
<dbReference type="Gene3D" id="3.30.70.3570">
    <property type="entry name" value="MvaI/BcnI restriction endonuclease, recognition domain"/>
    <property type="match status" value="1"/>
</dbReference>
<comment type="caution">
    <text evidence="2">The sequence shown here is derived from an EMBL/GenBank/DDBJ whole genome shotgun (WGS) entry which is preliminary data.</text>
</comment>
<gene>
    <name evidence="2" type="ORF">H9897_01500</name>
</gene>
<dbReference type="Proteomes" id="UP000824247">
    <property type="component" value="Unassembled WGS sequence"/>
</dbReference>
<dbReference type="InterPro" id="IPR043004">
    <property type="entry name" value="MvaI_BcnI_cat"/>
</dbReference>
<dbReference type="EMBL" id="JAHLFM010000022">
    <property type="protein sequence ID" value="MBU3830812.1"/>
    <property type="molecule type" value="Genomic_DNA"/>
</dbReference>
<dbReference type="InterPro" id="IPR043005">
    <property type="entry name" value="MvaI_BcnI_rec"/>
</dbReference>
<dbReference type="InterPro" id="IPR029127">
    <property type="entry name" value="MvaI_BcnI"/>
</dbReference>
<feature type="domain" description="MvaI/BcnI restriction endonuclease" evidence="1">
    <location>
        <begin position="37"/>
        <end position="266"/>
    </location>
</feature>
<dbReference type="AlphaFoldDB" id="A0A9E2KWI4"/>
<protein>
    <recommendedName>
        <fullName evidence="1">MvaI/BcnI restriction endonuclease domain-containing protein</fullName>
    </recommendedName>
</protein>
<evidence type="ECO:0000259" key="1">
    <source>
        <dbReference type="Pfam" id="PF15515"/>
    </source>
</evidence>
<proteinExistence type="predicted"/>
<organism evidence="2 3">
    <name type="scientific">Candidatus Ureaplasma intestinipullorum</name>
    <dbReference type="NCBI Taxonomy" id="2838770"/>
    <lineage>
        <taxon>Bacteria</taxon>
        <taxon>Bacillati</taxon>
        <taxon>Mycoplasmatota</taxon>
        <taxon>Mycoplasmoidales</taxon>
        <taxon>Mycoplasmoidaceae</taxon>
        <taxon>Ureaplasma</taxon>
    </lineage>
</organism>
<name>A0A9E2KWI4_9BACT</name>
<sequence>MNKSNKIWKNSKFNFTENEKEKLNKCKNAQEELILLFKIFKSKGFIKYDREQGDSDGLLGNIFEDLIGVKENNLKLSDYEEFEIKTKNTKSSSSLVSLFGYCLDSFKNANSEIREKYGVIDDKSYKKIFNSTVKYSNWNTHRGGYNFKLDYDDEKLYLRIINNITKYIVDENKYFWNTQKIMDLFNKIKNCCYIEGEIDKKNKLVKFNKMLIYKNADIDLFWELLKNDDIVVDFRIGVYKSGKNEGKTHDHGTGFRIKKDKIEYLYKEKIEVN</sequence>
<dbReference type="Pfam" id="PF15515">
    <property type="entry name" value="MvaI_BcnI"/>
    <property type="match status" value="1"/>
</dbReference>
<accession>A0A9E2KWI4</accession>
<reference evidence="2" key="2">
    <citation type="submission" date="2021-04" db="EMBL/GenBank/DDBJ databases">
        <authorList>
            <person name="Gilroy R."/>
        </authorList>
    </citation>
    <scope>NUCLEOTIDE SEQUENCE</scope>
    <source>
        <strain evidence="2">A5-1222</strain>
    </source>
</reference>